<reference evidence="2 3" key="1">
    <citation type="submission" date="2017-03" db="EMBL/GenBank/DDBJ databases">
        <authorList>
            <person name="Afonso C.L."/>
            <person name="Miller P.J."/>
            <person name="Scott M.A."/>
            <person name="Spackman E."/>
            <person name="Goraichik I."/>
            <person name="Dimitrov K.M."/>
            <person name="Suarez D.L."/>
            <person name="Swayne D.E."/>
        </authorList>
    </citation>
    <scope>NUCLEOTIDE SEQUENCE [LARGE SCALE GENOMIC DNA]</scope>
    <source>
        <strain evidence="2">PRJEB14757</strain>
    </source>
</reference>
<dbReference type="AlphaFoldDB" id="A0A1W1HJL1"/>
<proteinExistence type="predicted"/>
<dbReference type="STRING" id="1246637.MTBBW1_760059"/>
<feature type="region of interest" description="Disordered" evidence="1">
    <location>
        <begin position="1"/>
        <end position="22"/>
    </location>
</feature>
<keyword evidence="3" id="KW-1185">Reference proteome</keyword>
<dbReference type="Proteomes" id="UP000191931">
    <property type="component" value="Unassembled WGS sequence"/>
</dbReference>
<dbReference type="EMBL" id="FWEV01000321">
    <property type="protein sequence ID" value="SLM32595.1"/>
    <property type="molecule type" value="Genomic_DNA"/>
</dbReference>
<evidence type="ECO:0000256" key="1">
    <source>
        <dbReference type="SAM" id="MobiDB-lite"/>
    </source>
</evidence>
<accession>A0A1W1HJL1</accession>
<dbReference type="InterPro" id="IPR035205">
    <property type="entry name" value="DUF5320"/>
</dbReference>
<evidence type="ECO:0000313" key="3">
    <source>
        <dbReference type="Proteomes" id="UP000191931"/>
    </source>
</evidence>
<sequence>MPGFNGQGPMSQGSMTGGGRGYCRSSFSGIGRSFAGGSGRGYGQGMNMGYGNSFNGGRCFAGGRRRGGMGRGAGFIPGGGVPYEMPYTNAPDPATEIEMLKRDAEGLQNHLDMIKKRMSEIDEPRQD</sequence>
<dbReference type="RefSeq" id="WP_080802556.1">
    <property type="nucleotide sequence ID" value="NZ_LT828543.1"/>
</dbReference>
<evidence type="ECO:0000313" key="2">
    <source>
        <dbReference type="EMBL" id="SLM32595.1"/>
    </source>
</evidence>
<dbReference type="OrthoDB" id="9815278at2"/>
<protein>
    <submittedName>
        <fullName evidence="2">Uncharacterized protein</fullName>
    </submittedName>
</protein>
<name>A0A1W1HJL1_9BACT</name>
<dbReference type="Pfam" id="PF17253">
    <property type="entry name" value="DUF5320"/>
    <property type="match status" value="1"/>
</dbReference>
<gene>
    <name evidence="2" type="ORF">MTBBW1_760059</name>
</gene>
<organism evidence="2 3">
    <name type="scientific">Desulfamplus magnetovallimortis</name>
    <dbReference type="NCBI Taxonomy" id="1246637"/>
    <lineage>
        <taxon>Bacteria</taxon>
        <taxon>Pseudomonadati</taxon>
        <taxon>Thermodesulfobacteriota</taxon>
        <taxon>Desulfobacteria</taxon>
        <taxon>Desulfobacterales</taxon>
        <taxon>Desulfobacteraceae</taxon>
        <taxon>Desulfamplus</taxon>
    </lineage>
</organism>